<keyword evidence="2" id="KW-1185">Reference proteome</keyword>
<comment type="caution">
    <text evidence="1">The sequence shown here is derived from an EMBL/GenBank/DDBJ whole genome shotgun (WGS) entry which is preliminary data.</text>
</comment>
<evidence type="ECO:0000313" key="2">
    <source>
        <dbReference type="Proteomes" id="UP001595555"/>
    </source>
</evidence>
<dbReference type="RefSeq" id="WP_378114937.1">
    <property type="nucleotide sequence ID" value="NZ_JBHRTF010000001.1"/>
</dbReference>
<reference evidence="2" key="1">
    <citation type="journal article" date="2019" name="Int. J. Syst. Evol. Microbiol.">
        <title>The Global Catalogue of Microorganisms (GCM) 10K type strain sequencing project: providing services to taxonomists for standard genome sequencing and annotation.</title>
        <authorList>
            <consortium name="The Broad Institute Genomics Platform"/>
            <consortium name="The Broad Institute Genome Sequencing Center for Infectious Disease"/>
            <person name="Wu L."/>
            <person name="Ma J."/>
        </authorList>
    </citation>
    <scope>NUCLEOTIDE SEQUENCE [LARGE SCALE GENOMIC DNA]</scope>
    <source>
        <strain evidence="2">KCTC 52237</strain>
    </source>
</reference>
<dbReference type="EMBL" id="JBHRTF010000001">
    <property type="protein sequence ID" value="MFC3114006.1"/>
    <property type="molecule type" value="Genomic_DNA"/>
</dbReference>
<proteinExistence type="predicted"/>
<gene>
    <name evidence="1" type="ORF">ACFODX_00455</name>
</gene>
<dbReference type="Proteomes" id="UP001595555">
    <property type="component" value="Unassembled WGS sequence"/>
</dbReference>
<protein>
    <recommendedName>
        <fullName evidence="3">Outer membrane lipoprotein-sorting protein</fullName>
    </recommendedName>
</protein>
<organism evidence="1 2">
    <name type="scientific">Cellvibrio fontiphilus</name>
    <dbReference type="NCBI Taxonomy" id="1815559"/>
    <lineage>
        <taxon>Bacteria</taxon>
        <taxon>Pseudomonadati</taxon>
        <taxon>Pseudomonadota</taxon>
        <taxon>Gammaproteobacteria</taxon>
        <taxon>Cellvibrionales</taxon>
        <taxon>Cellvibrionaceae</taxon>
        <taxon>Cellvibrio</taxon>
    </lineage>
</organism>
<accession>A0ABV7FBD1</accession>
<sequence>MKSFWVVLFIAGVNLSCAFHCDELSEPVSVTNTNNLPPLAAEFVTTIAGDNSTHNIAQLVRSGDAVEWNYLANNTSELWKKTTNNLWFYHKIFHTDRQVIEYSPVDMNLLGMHQQWQYFAINPAILPALTHSNAAENFHGFLAILYSGEQSGINYEVLWLPQLSLAARITATQGKQKTITAIRALYVNQQAPFTFSDITQYRTIEYTDLGDMERDPFVMKIQHELLEHGH</sequence>
<name>A0ABV7FBD1_9GAMM</name>
<evidence type="ECO:0008006" key="3">
    <source>
        <dbReference type="Google" id="ProtNLM"/>
    </source>
</evidence>
<evidence type="ECO:0000313" key="1">
    <source>
        <dbReference type="EMBL" id="MFC3114006.1"/>
    </source>
</evidence>